<feature type="transmembrane region" description="Helical" evidence="2">
    <location>
        <begin position="265"/>
        <end position="284"/>
    </location>
</feature>
<feature type="signal peptide" evidence="3">
    <location>
        <begin position="1"/>
        <end position="21"/>
    </location>
</feature>
<organism evidence="4 5">
    <name type="scientific">Conoideocrella luteorostrata</name>
    <dbReference type="NCBI Taxonomy" id="1105319"/>
    <lineage>
        <taxon>Eukaryota</taxon>
        <taxon>Fungi</taxon>
        <taxon>Dikarya</taxon>
        <taxon>Ascomycota</taxon>
        <taxon>Pezizomycotina</taxon>
        <taxon>Sordariomycetes</taxon>
        <taxon>Hypocreomycetidae</taxon>
        <taxon>Hypocreales</taxon>
        <taxon>Clavicipitaceae</taxon>
        <taxon>Conoideocrella</taxon>
    </lineage>
</organism>
<feature type="region of interest" description="Disordered" evidence="1">
    <location>
        <begin position="949"/>
        <end position="986"/>
    </location>
</feature>
<sequence length="986" mass="108658">MTLTSPKVSAFLYVMCCLVLANVFPSYAKVEMKLLTILPILCSPSPPTILDITSTLPKVAAILYIMHCSVLGNVFPSHAKVKMKLLTILSIFLRSTGCNLNPLKILDMTLTLPKVGHSVHDALLVRLPITRQGRDKVPHHPVHLLVALTILDMTLTLPKVSAFLYIMYCLVLANVFPSYAKVEMKFLTILPIFLCSPNPPTILDITSTLPKVSAFLYIMYCPVPGNVFPSHSKAEIKFLAALSVFLRSTGCSLNPLTILDVTLTLLKVLAFLYIMHCLMLVNFFPSHAEVGMYRWLSTRSPSNPRHDLDVAEGLGLSVHHVLPGAQERLPITRQGRDKVPHHPVNLLAVHRMQPEPADNQLAQQNPSASRSNELHDIFSEALLAHGAPFAAEARPVVAGMILDSHYNAKEKATLAHAALRAHDPKGLSLGMFGSHLTYSWPRFMEEVTDCLLDIRPPGDRTAYCVGNQTKGISPVTAGTLNDCKWDIRDLLRFRNIDHFRQPSDYDIQDVPPQVELWDDLDMTLTLPKVSAFLYMMHCLVLVNVFPSHAEVGMYRWLSTRGPRSQRGLNEVPHHPVHLLVLRRCSPDPLTASGHDLDVAKGLGFPVHHVLLERLPIARKGQESPLAQHPRSQVATGLNEVPHHPVHLLVLRRCSPKPLTTSGHDLDVAKGLGLSVHDALLVRLPIARKGRDIPLARRPQSQVIGSDKVPHYPAHLLVQPEPADNPGHYLDVVKALGLPVIRQGRDVPLAQHRSHSLSPLIILDIISTSSKLLAFPSYAKVEMKFLTILPIFLCSLSLLIILDITSTSPKLLAFLYIMCFSVLANNIFPSHAKVEMKFLTILPIFLCSAGCSNPGHDLDIAKALGLLVRHVLLGARERLPIIRQGCTTGSAPAVLGHRSDKVPHCPAHLLVQPEPADNPGHHLDAAKALGVPVHHVLLGAREQHLPITRQGRDVPPAQHPAVVPSPPEDVVVGHSDRSDDRSIRRAR</sequence>
<comment type="caution">
    <text evidence="4">The sequence shown here is derived from an EMBL/GenBank/DDBJ whole genome shotgun (WGS) entry which is preliminary data.</text>
</comment>
<dbReference type="AlphaFoldDB" id="A0AAJ0FUC0"/>
<keyword evidence="3" id="KW-0732">Signal</keyword>
<proteinExistence type="predicted"/>
<feature type="transmembrane region" description="Helical" evidence="2">
    <location>
        <begin position="784"/>
        <end position="804"/>
    </location>
</feature>
<dbReference type="GO" id="GO:0005737">
    <property type="term" value="C:cytoplasm"/>
    <property type="evidence" value="ECO:0007669"/>
    <property type="project" value="TreeGrafter"/>
</dbReference>
<feature type="transmembrane region" description="Helical" evidence="2">
    <location>
        <begin position="163"/>
        <end position="180"/>
    </location>
</feature>
<dbReference type="InterPro" id="IPR053002">
    <property type="entry name" value="Metalloproteinase_M10B"/>
</dbReference>
<keyword evidence="5" id="KW-1185">Reference proteome</keyword>
<dbReference type="Proteomes" id="UP001251528">
    <property type="component" value="Unassembled WGS sequence"/>
</dbReference>
<reference evidence="4" key="1">
    <citation type="submission" date="2023-06" db="EMBL/GenBank/DDBJ databases">
        <title>Conoideocrella luteorostrata (Hypocreales: Clavicipitaceae), a potential biocontrol fungus for elongate hemlock scale in United States Christmas tree production areas.</title>
        <authorList>
            <person name="Barrett H."/>
            <person name="Lovett B."/>
            <person name="Macias A.M."/>
            <person name="Stajich J.E."/>
            <person name="Kasson M.T."/>
        </authorList>
    </citation>
    <scope>NUCLEOTIDE SEQUENCE</scope>
    <source>
        <strain evidence="4">ARSEF 14590</strain>
    </source>
</reference>
<dbReference type="InterPro" id="IPR021917">
    <property type="entry name" value="Unchr_Zn-peptidase-like"/>
</dbReference>
<dbReference type="EMBL" id="JASWJB010000328">
    <property type="protein sequence ID" value="KAK2591523.1"/>
    <property type="molecule type" value="Genomic_DNA"/>
</dbReference>
<evidence type="ECO:0000256" key="2">
    <source>
        <dbReference type="SAM" id="Phobius"/>
    </source>
</evidence>
<protein>
    <submittedName>
        <fullName evidence="4">Uncharacterized protein</fullName>
    </submittedName>
</protein>
<keyword evidence="2" id="KW-1133">Transmembrane helix</keyword>
<feature type="chain" id="PRO_5042517003" evidence="3">
    <location>
        <begin position="22"/>
        <end position="986"/>
    </location>
</feature>
<dbReference type="PANTHER" id="PTHR21054">
    <property type="entry name" value="ZINC METALLOPROTEINASE-RELATED"/>
    <property type="match status" value="1"/>
</dbReference>
<dbReference type="PANTHER" id="PTHR21054:SF2">
    <property type="entry name" value="MIP04191P"/>
    <property type="match status" value="1"/>
</dbReference>
<keyword evidence="2" id="KW-0472">Membrane</keyword>
<evidence type="ECO:0000313" key="4">
    <source>
        <dbReference type="EMBL" id="KAK2591523.1"/>
    </source>
</evidence>
<feature type="transmembrane region" description="Helical" evidence="2">
    <location>
        <begin position="810"/>
        <end position="827"/>
    </location>
</feature>
<keyword evidence="2" id="KW-0812">Transmembrane</keyword>
<feature type="compositionally biased region" description="Basic and acidic residues" evidence="1">
    <location>
        <begin position="973"/>
        <end position="986"/>
    </location>
</feature>
<accession>A0AAJ0FUC0</accession>
<name>A0AAJ0FUC0_9HYPO</name>
<evidence type="ECO:0000256" key="3">
    <source>
        <dbReference type="SAM" id="SignalP"/>
    </source>
</evidence>
<evidence type="ECO:0000313" key="5">
    <source>
        <dbReference type="Proteomes" id="UP001251528"/>
    </source>
</evidence>
<dbReference type="Pfam" id="PF12044">
    <property type="entry name" value="Metallopep"/>
    <property type="match status" value="1"/>
</dbReference>
<gene>
    <name evidence="4" type="ORF">QQS21_010773</name>
</gene>
<evidence type="ECO:0000256" key="1">
    <source>
        <dbReference type="SAM" id="MobiDB-lite"/>
    </source>
</evidence>